<evidence type="ECO:0000313" key="1">
    <source>
        <dbReference type="EMBL" id="KAF5958788.1"/>
    </source>
</evidence>
<comment type="caution">
    <text evidence="1">The sequence shown here is derived from an EMBL/GenBank/DDBJ whole genome shotgun (WGS) entry which is preliminary data.</text>
</comment>
<reference evidence="2" key="1">
    <citation type="journal article" date="2020" name="Nat. Commun.">
        <title>Genome assembly of wild tea tree DASZ reveals pedigree and selection history of tea varieties.</title>
        <authorList>
            <person name="Zhang W."/>
            <person name="Zhang Y."/>
            <person name="Qiu H."/>
            <person name="Guo Y."/>
            <person name="Wan H."/>
            <person name="Zhang X."/>
            <person name="Scossa F."/>
            <person name="Alseekh S."/>
            <person name="Zhang Q."/>
            <person name="Wang P."/>
            <person name="Xu L."/>
            <person name="Schmidt M.H."/>
            <person name="Jia X."/>
            <person name="Li D."/>
            <person name="Zhu A."/>
            <person name="Guo F."/>
            <person name="Chen W."/>
            <person name="Ni D."/>
            <person name="Usadel B."/>
            <person name="Fernie A.R."/>
            <person name="Wen W."/>
        </authorList>
    </citation>
    <scope>NUCLEOTIDE SEQUENCE [LARGE SCALE GENOMIC DNA]</scope>
    <source>
        <strain evidence="2">cv. G240</strain>
    </source>
</reference>
<reference evidence="1 2" key="2">
    <citation type="submission" date="2020-07" db="EMBL/GenBank/DDBJ databases">
        <title>Genome assembly of wild tea tree DASZ reveals pedigree and selection history of tea varieties.</title>
        <authorList>
            <person name="Zhang W."/>
        </authorList>
    </citation>
    <scope>NUCLEOTIDE SEQUENCE [LARGE SCALE GENOMIC DNA]</scope>
    <source>
        <strain evidence="2">cv. G240</strain>
        <tissue evidence="1">Leaf</tissue>
    </source>
</reference>
<dbReference type="Proteomes" id="UP000593564">
    <property type="component" value="Unassembled WGS sequence"/>
</dbReference>
<proteinExistence type="predicted"/>
<accession>A0A7J7I3Q9</accession>
<keyword evidence="2" id="KW-1185">Reference proteome</keyword>
<dbReference type="AlphaFoldDB" id="A0A7J7I3Q9"/>
<dbReference type="EMBL" id="JACBKZ010000002">
    <property type="protein sequence ID" value="KAF5958788.1"/>
    <property type="molecule type" value="Genomic_DNA"/>
</dbReference>
<sequence length="82" mass="9376">MLTSQPPDPPISLDLQQKTYDGDPYADVANEVLNLSRICKIRYRVWTGSLCELWARGRLCNIEGNGSEYVRHCCTSKIWTDI</sequence>
<name>A0A7J7I3Q9_CAMSI</name>
<evidence type="ECO:0000313" key="2">
    <source>
        <dbReference type="Proteomes" id="UP000593564"/>
    </source>
</evidence>
<protein>
    <submittedName>
        <fullName evidence="1">Uncharacterized protein</fullName>
    </submittedName>
</protein>
<gene>
    <name evidence="1" type="ORF">HYC85_006013</name>
</gene>
<organism evidence="1 2">
    <name type="scientific">Camellia sinensis</name>
    <name type="common">Tea plant</name>
    <name type="synonym">Thea sinensis</name>
    <dbReference type="NCBI Taxonomy" id="4442"/>
    <lineage>
        <taxon>Eukaryota</taxon>
        <taxon>Viridiplantae</taxon>
        <taxon>Streptophyta</taxon>
        <taxon>Embryophyta</taxon>
        <taxon>Tracheophyta</taxon>
        <taxon>Spermatophyta</taxon>
        <taxon>Magnoliopsida</taxon>
        <taxon>eudicotyledons</taxon>
        <taxon>Gunneridae</taxon>
        <taxon>Pentapetalae</taxon>
        <taxon>asterids</taxon>
        <taxon>Ericales</taxon>
        <taxon>Theaceae</taxon>
        <taxon>Camellia</taxon>
    </lineage>
</organism>